<accession>F2IXS5</accession>
<dbReference type="PATRIC" id="fig|991905.3.peg.992"/>
<reference evidence="2 3" key="1">
    <citation type="journal article" date="2011" name="J. Bacteriol.">
        <title>Complete genome sequence of Polymorphum gilvum SL003B-26A1T, a crude oil-degrading bacterium from oil-polluted saline soil.</title>
        <authorList>
            <person name="Li S.G."/>
            <person name="Tang Y.Q."/>
            <person name="Nie Y."/>
            <person name="Cai M."/>
            <person name="Wu X.L."/>
        </authorList>
    </citation>
    <scope>NUCLEOTIDE SEQUENCE [LARGE SCALE GENOMIC DNA]</scope>
    <source>
        <strain evidence="3">LMG 25793 / CGMCC 1.9160 / SL003B-26A1</strain>
    </source>
</reference>
<evidence type="ECO:0000313" key="2">
    <source>
        <dbReference type="EMBL" id="ADZ69406.1"/>
    </source>
</evidence>
<dbReference type="HOGENOM" id="CLU_2288967_0_0_5"/>
<dbReference type="Proteomes" id="UP000008130">
    <property type="component" value="Chromosome"/>
</dbReference>
<organism evidence="2 3">
    <name type="scientific">Polymorphum gilvum (strain LMG 25793 / CGMCC 1.9160 / SL003B-26A1)</name>
    <dbReference type="NCBI Taxonomy" id="991905"/>
    <lineage>
        <taxon>Bacteria</taxon>
        <taxon>Pseudomonadati</taxon>
        <taxon>Pseudomonadota</taxon>
        <taxon>Alphaproteobacteria</taxon>
        <taxon>Rhodobacterales</taxon>
        <taxon>Paracoccaceae</taxon>
        <taxon>Polymorphum</taxon>
    </lineage>
</organism>
<gene>
    <name evidence="2" type="ordered locus">SL003B_0977</name>
</gene>
<dbReference type="OrthoDB" id="7678501at2"/>
<sequence length="101" mass="10614">MITSKKIATCFAVIGTMLSVATSSASAAPNDGATLGECYNNWISYCNGHAPNGGVTSCHTQSLDRCDKIHKATMSQIPGSQIKAMRANALKRVTPARASVR</sequence>
<feature type="chain" id="PRO_5003280042" evidence="1">
    <location>
        <begin position="28"/>
        <end position="101"/>
    </location>
</feature>
<dbReference type="RefSeq" id="WP_013651724.1">
    <property type="nucleotide sequence ID" value="NC_015259.1"/>
</dbReference>
<dbReference type="AlphaFoldDB" id="F2IXS5"/>
<dbReference type="EMBL" id="CP002568">
    <property type="protein sequence ID" value="ADZ69406.1"/>
    <property type="molecule type" value="Genomic_DNA"/>
</dbReference>
<evidence type="ECO:0000256" key="1">
    <source>
        <dbReference type="SAM" id="SignalP"/>
    </source>
</evidence>
<keyword evidence="3" id="KW-1185">Reference proteome</keyword>
<name>F2IXS5_POLGS</name>
<feature type="signal peptide" evidence="1">
    <location>
        <begin position="1"/>
        <end position="27"/>
    </location>
</feature>
<protein>
    <submittedName>
        <fullName evidence="2">Uncharacterized protein</fullName>
    </submittedName>
</protein>
<dbReference type="STRING" id="991905.SL003B_0977"/>
<dbReference type="KEGG" id="pgv:SL003B_0977"/>
<proteinExistence type="predicted"/>
<keyword evidence="1" id="KW-0732">Signal</keyword>
<evidence type="ECO:0000313" key="3">
    <source>
        <dbReference type="Proteomes" id="UP000008130"/>
    </source>
</evidence>